<sequence>MCFDEAAAYCTKNNMKPLILDSKEKIQDIQQYFNSKGDKAEYYAPGGLKCFDGLGVKICNIGAATLTKDDKKVKRKVLCCNE</sequence>
<evidence type="ECO:0000313" key="2">
    <source>
        <dbReference type="Proteomes" id="UP001153709"/>
    </source>
</evidence>
<proteinExistence type="predicted"/>
<reference evidence="1" key="1">
    <citation type="submission" date="2022-01" db="EMBL/GenBank/DDBJ databases">
        <authorList>
            <person name="King R."/>
        </authorList>
    </citation>
    <scope>NUCLEOTIDE SEQUENCE</scope>
</reference>
<protein>
    <submittedName>
        <fullName evidence="1">Uncharacterized protein</fullName>
    </submittedName>
</protein>
<name>A0A9N9T9S5_DIABA</name>
<gene>
    <name evidence="1" type="ORF">DIABBA_LOCUS11428</name>
</gene>
<organism evidence="1 2">
    <name type="scientific">Diabrotica balteata</name>
    <name type="common">Banded cucumber beetle</name>
    <dbReference type="NCBI Taxonomy" id="107213"/>
    <lineage>
        <taxon>Eukaryota</taxon>
        <taxon>Metazoa</taxon>
        <taxon>Ecdysozoa</taxon>
        <taxon>Arthropoda</taxon>
        <taxon>Hexapoda</taxon>
        <taxon>Insecta</taxon>
        <taxon>Pterygota</taxon>
        <taxon>Neoptera</taxon>
        <taxon>Endopterygota</taxon>
        <taxon>Coleoptera</taxon>
        <taxon>Polyphaga</taxon>
        <taxon>Cucujiformia</taxon>
        <taxon>Chrysomeloidea</taxon>
        <taxon>Chrysomelidae</taxon>
        <taxon>Galerucinae</taxon>
        <taxon>Diabroticina</taxon>
        <taxon>Diabroticites</taxon>
        <taxon>Diabrotica</taxon>
    </lineage>
</organism>
<dbReference type="EMBL" id="OU898282">
    <property type="protein sequence ID" value="CAG9838550.1"/>
    <property type="molecule type" value="Genomic_DNA"/>
</dbReference>
<accession>A0A9N9T9S5</accession>
<evidence type="ECO:0000313" key="1">
    <source>
        <dbReference type="EMBL" id="CAG9838550.1"/>
    </source>
</evidence>
<dbReference type="Proteomes" id="UP001153709">
    <property type="component" value="Chromosome 7"/>
</dbReference>
<dbReference type="AlphaFoldDB" id="A0A9N9T9S5"/>
<keyword evidence="2" id="KW-1185">Reference proteome</keyword>